<dbReference type="EMBL" id="JAVRRT010000002">
    <property type="protein sequence ID" value="KAK5174817.1"/>
    <property type="molecule type" value="Genomic_DNA"/>
</dbReference>
<dbReference type="GeneID" id="89923247"/>
<dbReference type="Pfam" id="PF04082">
    <property type="entry name" value="Fungal_trans"/>
    <property type="match status" value="1"/>
</dbReference>
<feature type="domain" description="Xylanolytic transcriptional activator regulatory" evidence="7">
    <location>
        <begin position="324"/>
        <end position="397"/>
    </location>
</feature>
<evidence type="ECO:0000256" key="2">
    <source>
        <dbReference type="ARBA" id="ARBA00023015"/>
    </source>
</evidence>
<feature type="region of interest" description="Disordered" evidence="6">
    <location>
        <begin position="27"/>
        <end position="113"/>
    </location>
</feature>
<evidence type="ECO:0000259" key="7">
    <source>
        <dbReference type="SMART" id="SM00906"/>
    </source>
</evidence>
<reference evidence="8 9" key="1">
    <citation type="submission" date="2023-08" db="EMBL/GenBank/DDBJ databases">
        <title>Black Yeasts Isolated from many extreme environments.</title>
        <authorList>
            <person name="Coleine C."/>
            <person name="Stajich J.E."/>
            <person name="Selbmann L."/>
        </authorList>
    </citation>
    <scope>NUCLEOTIDE SEQUENCE [LARGE SCALE GENOMIC DNA]</scope>
    <source>
        <strain evidence="8 9">CCFEE 5935</strain>
    </source>
</reference>
<evidence type="ECO:0000256" key="5">
    <source>
        <dbReference type="ARBA" id="ARBA00023242"/>
    </source>
</evidence>
<evidence type="ECO:0000256" key="4">
    <source>
        <dbReference type="ARBA" id="ARBA00023163"/>
    </source>
</evidence>
<feature type="compositionally biased region" description="Basic and acidic residues" evidence="6">
    <location>
        <begin position="79"/>
        <end position="96"/>
    </location>
</feature>
<comment type="caution">
    <text evidence="8">The sequence shown here is derived from an EMBL/GenBank/DDBJ whole genome shotgun (WGS) entry which is preliminary data.</text>
</comment>
<keyword evidence="5" id="KW-0539">Nucleus</keyword>
<sequence length="666" mass="73803">MAPDAEGREWVGRVPFDGLAARSRFILSSDEDSANRYSRDAIKLRAANTRRNEAQASEDGHSSANGNDSAGPVVADNHSPQDDQNPRSVPGHHEGPADQGVSPAVDSSATPGRSAYRDVSWSSMFSHFLDSRQQGERNLVDKCSITYLGESFPLALVLEDLQDGGSLRLHHPGPSLEENSTTPGTTPDRAHPTHLLPEDMNCLLSKKAFDYPDRAAYNALISTFLDIVFPLYPIINRDEFIKQYENDSLPWLLLQSSCFVAATFCPESILHRAGYTGRRQARFSFYRKAKALFDTGYESNKIVILQSVFMLSFWGGAPNTYWNFYTWISTGVTLAETLGIHRSLRNTNMHPKDAALLKRLWWALMIRDAFCSTLLGRPFRINTDMGDVEMLTVEDFEDYTPGHGSVGYAPSNVYGLYQISVAKLSLILRQIVYTRWLPGRMKNSSDVLQTSILNWRRELPPALDWGLAASPDNMFTPTLSMLHDHHLILAHLGSQQNDATGSAMVMEQAAQRISTVASSIVVRSQFLNYPHETFQALFLAGVASYTQLRSPQPTVAQLGRSTLSNCMMALRSVYDNWDAASWVMDLFEKLSTATPQAPSANGSSRSNNEVQGLDWLDFDPNGNLDLGIGSPWPSNPMLSALFDFPTEFGNIEQYGEVHTGATPAPG</sequence>
<dbReference type="GO" id="GO:0006351">
    <property type="term" value="P:DNA-templated transcription"/>
    <property type="evidence" value="ECO:0007669"/>
    <property type="project" value="InterPro"/>
</dbReference>
<evidence type="ECO:0000313" key="9">
    <source>
        <dbReference type="Proteomes" id="UP001337655"/>
    </source>
</evidence>
<keyword evidence="9" id="KW-1185">Reference proteome</keyword>
<evidence type="ECO:0000256" key="6">
    <source>
        <dbReference type="SAM" id="MobiDB-lite"/>
    </source>
</evidence>
<dbReference type="RefSeq" id="XP_064663486.1">
    <property type="nucleotide sequence ID" value="XM_064799159.1"/>
</dbReference>
<feature type="compositionally biased region" description="Basic and acidic residues" evidence="6">
    <location>
        <begin position="33"/>
        <end position="43"/>
    </location>
</feature>
<dbReference type="CDD" id="cd12148">
    <property type="entry name" value="fungal_TF_MHR"/>
    <property type="match status" value="1"/>
</dbReference>
<keyword evidence="4" id="KW-0804">Transcription</keyword>
<gene>
    <name evidence="8" type="ORF">LTR77_001900</name>
</gene>
<name>A0AAV9PR80_9PEZI</name>
<feature type="region of interest" description="Disordered" evidence="6">
    <location>
        <begin position="168"/>
        <end position="192"/>
    </location>
</feature>
<dbReference type="SMART" id="SM00906">
    <property type="entry name" value="Fungal_trans"/>
    <property type="match status" value="1"/>
</dbReference>
<dbReference type="PANTHER" id="PTHR47171">
    <property type="entry name" value="FARA-RELATED"/>
    <property type="match status" value="1"/>
</dbReference>
<dbReference type="PANTHER" id="PTHR47171:SF1">
    <property type="entry name" value="ZN(II)2CYS6 TRANSCRIPTION FACTOR (EUROFUNG)"/>
    <property type="match status" value="1"/>
</dbReference>
<dbReference type="GO" id="GO:0003677">
    <property type="term" value="F:DNA binding"/>
    <property type="evidence" value="ECO:0007669"/>
    <property type="project" value="UniProtKB-KW"/>
</dbReference>
<protein>
    <recommendedName>
        <fullName evidence="7">Xylanolytic transcriptional activator regulatory domain-containing protein</fullName>
    </recommendedName>
</protein>
<dbReference type="InterPro" id="IPR052073">
    <property type="entry name" value="Amide_Lactam_Regulators"/>
</dbReference>
<keyword evidence="2" id="KW-0805">Transcription regulation</keyword>
<evidence type="ECO:0000256" key="1">
    <source>
        <dbReference type="ARBA" id="ARBA00022833"/>
    </source>
</evidence>
<proteinExistence type="predicted"/>
<keyword evidence="3" id="KW-0238">DNA-binding</keyword>
<dbReference type="GO" id="GO:0008270">
    <property type="term" value="F:zinc ion binding"/>
    <property type="evidence" value="ECO:0007669"/>
    <property type="project" value="InterPro"/>
</dbReference>
<keyword evidence="1" id="KW-0862">Zinc</keyword>
<organism evidence="8 9">
    <name type="scientific">Saxophila tyrrhenica</name>
    <dbReference type="NCBI Taxonomy" id="1690608"/>
    <lineage>
        <taxon>Eukaryota</taxon>
        <taxon>Fungi</taxon>
        <taxon>Dikarya</taxon>
        <taxon>Ascomycota</taxon>
        <taxon>Pezizomycotina</taxon>
        <taxon>Dothideomycetes</taxon>
        <taxon>Dothideomycetidae</taxon>
        <taxon>Mycosphaerellales</taxon>
        <taxon>Extremaceae</taxon>
        <taxon>Saxophila</taxon>
    </lineage>
</organism>
<feature type="compositionally biased region" description="Basic and acidic residues" evidence="6">
    <location>
        <begin position="50"/>
        <end position="61"/>
    </location>
</feature>
<dbReference type="AlphaFoldDB" id="A0AAV9PR80"/>
<evidence type="ECO:0000256" key="3">
    <source>
        <dbReference type="ARBA" id="ARBA00023125"/>
    </source>
</evidence>
<evidence type="ECO:0000313" key="8">
    <source>
        <dbReference type="EMBL" id="KAK5174817.1"/>
    </source>
</evidence>
<dbReference type="InterPro" id="IPR007219">
    <property type="entry name" value="XnlR_reg_dom"/>
</dbReference>
<dbReference type="Proteomes" id="UP001337655">
    <property type="component" value="Unassembled WGS sequence"/>
</dbReference>
<accession>A0AAV9PR80</accession>